<evidence type="ECO:0000256" key="1">
    <source>
        <dbReference type="SAM" id="Phobius"/>
    </source>
</evidence>
<protein>
    <submittedName>
        <fullName evidence="2">Uncharacterized protein</fullName>
    </submittedName>
</protein>
<gene>
    <name evidence="2" type="ORF">PRZ48_009423</name>
</gene>
<keyword evidence="1" id="KW-0472">Membrane</keyword>
<reference evidence="2 3" key="1">
    <citation type="journal article" date="2023" name="G3 (Bethesda)">
        <title>A chromosome-level genome assembly of Zasmidium syzygii isolated from banana leaves.</title>
        <authorList>
            <person name="van Westerhoven A.C."/>
            <person name="Mehrabi R."/>
            <person name="Talebi R."/>
            <person name="Steentjes M.B.F."/>
            <person name="Corcolon B."/>
            <person name="Chong P.A."/>
            <person name="Kema G.H.J."/>
            <person name="Seidl M.F."/>
        </authorList>
    </citation>
    <scope>NUCLEOTIDE SEQUENCE [LARGE SCALE GENOMIC DNA]</scope>
    <source>
        <strain evidence="2 3">P124</strain>
    </source>
</reference>
<keyword evidence="1" id="KW-0812">Transmembrane</keyword>
<organism evidence="2 3">
    <name type="scientific">Zasmidium cellare</name>
    <name type="common">Wine cellar mold</name>
    <name type="synonym">Racodium cellare</name>
    <dbReference type="NCBI Taxonomy" id="395010"/>
    <lineage>
        <taxon>Eukaryota</taxon>
        <taxon>Fungi</taxon>
        <taxon>Dikarya</taxon>
        <taxon>Ascomycota</taxon>
        <taxon>Pezizomycotina</taxon>
        <taxon>Dothideomycetes</taxon>
        <taxon>Dothideomycetidae</taxon>
        <taxon>Mycosphaerellales</taxon>
        <taxon>Mycosphaerellaceae</taxon>
        <taxon>Zasmidium</taxon>
    </lineage>
</organism>
<dbReference type="EMBL" id="JAXOVC010000007">
    <property type="protein sequence ID" value="KAK4498913.1"/>
    <property type="molecule type" value="Genomic_DNA"/>
</dbReference>
<proteinExistence type="predicted"/>
<accession>A0ABR0ECR2</accession>
<name>A0ABR0ECR2_ZASCE</name>
<comment type="caution">
    <text evidence="2">The sequence shown here is derived from an EMBL/GenBank/DDBJ whole genome shotgun (WGS) entry which is preliminary data.</text>
</comment>
<feature type="transmembrane region" description="Helical" evidence="1">
    <location>
        <begin position="42"/>
        <end position="66"/>
    </location>
</feature>
<keyword evidence="1" id="KW-1133">Transmembrane helix</keyword>
<dbReference type="Proteomes" id="UP001305779">
    <property type="component" value="Unassembled WGS sequence"/>
</dbReference>
<evidence type="ECO:0000313" key="2">
    <source>
        <dbReference type="EMBL" id="KAK4498913.1"/>
    </source>
</evidence>
<keyword evidence="3" id="KW-1185">Reference proteome</keyword>
<sequence length="177" mass="19327">MTIEEFFWLDDEEFARRLRTVSNEELVFSDKHNVRKRKGGKLGAWVGTFQAPLTLGISLIGVGIAARNRHVAKRRLEMIHAELTRRGLHKHAEDWKDSAFAAFTVGAGAAVGMGFVPGCEFAAQEFAEAGATNAATYLTGVAVGEVSQNVGSLATEQTSAKFTDLDTYHRTPSARRT</sequence>
<evidence type="ECO:0000313" key="3">
    <source>
        <dbReference type="Proteomes" id="UP001305779"/>
    </source>
</evidence>